<protein>
    <submittedName>
        <fullName evidence="2">Uncharacterized protein</fullName>
    </submittedName>
</protein>
<dbReference type="PANTHER" id="PTHR21838:SF2">
    <property type="entry name" value="COILED-COIL DOMAIN-CONTAINING PROTEIN 137"/>
    <property type="match status" value="1"/>
</dbReference>
<proteinExistence type="predicted"/>
<feature type="compositionally biased region" description="Basic and acidic residues" evidence="1">
    <location>
        <begin position="145"/>
        <end position="171"/>
    </location>
</feature>
<accession>A0AAD4NBT5</accession>
<feature type="region of interest" description="Disordered" evidence="1">
    <location>
        <begin position="235"/>
        <end position="273"/>
    </location>
</feature>
<dbReference type="GO" id="GO:0005634">
    <property type="term" value="C:nucleus"/>
    <property type="evidence" value="ECO:0007669"/>
    <property type="project" value="TreeGrafter"/>
</dbReference>
<keyword evidence="3" id="KW-1185">Reference proteome</keyword>
<feature type="region of interest" description="Disordered" evidence="1">
    <location>
        <begin position="1"/>
        <end position="33"/>
    </location>
</feature>
<dbReference type="PANTHER" id="PTHR21838">
    <property type="entry name" value="COILED-COIL DOMAIN-CONTAINING PROTEIN 137"/>
    <property type="match status" value="1"/>
</dbReference>
<dbReference type="InterPro" id="IPR026680">
    <property type="entry name" value="CCDC137"/>
</dbReference>
<dbReference type="Proteomes" id="UP001201812">
    <property type="component" value="Unassembled WGS sequence"/>
</dbReference>
<feature type="region of interest" description="Disordered" evidence="1">
    <location>
        <begin position="130"/>
        <end position="182"/>
    </location>
</feature>
<feature type="compositionally biased region" description="Basic residues" evidence="1">
    <location>
        <begin position="1"/>
        <end position="13"/>
    </location>
</feature>
<gene>
    <name evidence="2" type="ORF">DdX_06194</name>
</gene>
<evidence type="ECO:0000313" key="2">
    <source>
        <dbReference type="EMBL" id="KAI1719070.1"/>
    </source>
</evidence>
<reference evidence="2" key="1">
    <citation type="submission" date="2022-01" db="EMBL/GenBank/DDBJ databases">
        <title>Genome Sequence Resource for Two Populations of Ditylenchus destructor, the Migratory Endoparasitic Phytonematode.</title>
        <authorList>
            <person name="Zhang H."/>
            <person name="Lin R."/>
            <person name="Xie B."/>
        </authorList>
    </citation>
    <scope>NUCLEOTIDE SEQUENCE</scope>
    <source>
        <strain evidence="2">BazhouSP</strain>
    </source>
</reference>
<organism evidence="2 3">
    <name type="scientific">Ditylenchus destructor</name>
    <dbReference type="NCBI Taxonomy" id="166010"/>
    <lineage>
        <taxon>Eukaryota</taxon>
        <taxon>Metazoa</taxon>
        <taxon>Ecdysozoa</taxon>
        <taxon>Nematoda</taxon>
        <taxon>Chromadorea</taxon>
        <taxon>Rhabditida</taxon>
        <taxon>Tylenchina</taxon>
        <taxon>Tylenchomorpha</taxon>
        <taxon>Sphaerularioidea</taxon>
        <taxon>Anguinidae</taxon>
        <taxon>Anguininae</taxon>
        <taxon>Ditylenchus</taxon>
    </lineage>
</organism>
<sequence>MAKHRRYPQKKRNNAPTSGNLSNKKRLNLEPSRAMLDDQQMSRKIKELKQLAATVPELESAKRKRRPRNRFLEETAKMGYAQRPWESEDLLLSRINRDTHKSVDEQLLKAKFGMAGRSIKDIADDYKTLDEKEHDSEESASIDEVVEKEKPKTNKPNDVKKSRRLGKNDKLRLKRKQTREENEKDFMLNAREIIPFGERADAPPEFSGKLRQGMDPLFAHAGKKDLLLKKQLAKAPESDAKLSKRTDSSDVFARSGTASVNKRRSKIGVDPKEREKIIQAYRRRLK</sequence>
<dbReference type="AlphaFoldDB" id="A0AAD4NBT5"/>
<evidence type="ECO:0000256" key="1">
    <source>
        <dbReference type="SAM" id="MobiDB-lite"/>
    </source>
</evidence>
<feature type="compositionally biased region" description="Basic and acidic residues" evidence="1">
    <location>
        <begin position="236"/>
        <end position="248"/>
    </location>
</feature>
<dbReference type="EMBL" id="JAKKPZ010000007">
    <property type="protein sequence ID" value="KAI1719070.1"/>
    <property type="molecule type" value="Genomic_DNA"/>
</dbReference>
<evidence type="ECO:0000313" key="3">
    <source>
        <dbReference type="Proteomes" id="UP001201812"/>
    </source>
</evidence>
<comment type="caution">
    <text evidence="2">The sequence shown here is derived from an EMBL/GenBank/DDBJ whole genome shotgun (WGS) entry which is preliminary data.</text>
</comment>
<name>A0AAD4NBT5_9BILA</name>